<dbReference type="Gramene" id="Psat02G0070200-T1">
    <property type="protein sequence ID" value="KAI5433513.1"/>
    <property type="gene ID" value="KIW84_020702"/>
</dbReference>
<sequence>MEQIDKLYKFLESPTPSYYIATKGNYTFLNVNPIHTWIVDSGASDHMIDESTLFSSYSPCAGNEKIKIADGFFSAIDLNLGKMIVRAKESGELYYLDIGSSSQLPSKTISSCFESFAVLNMLDEILENGEKKAMGFDYSSMNNNVKVSTKKFVTTEKKIEFLMKDNMSQHPIQHVHLIILDTRNLLRDVIIVVDMVA</sequence>
<evidence type="ECO:0000313" key="3">
    <source>
        <dbReference type="Proteomes" id="UP001058974"/>
    </source>
</evidence>
<comment type="caution">
    <text evidence="2">The sequence shown here is derived from an EMBL/GenBank/DDBJ whole genome shotgun (WGS) entry which is preliminary data.</text>
</comment>
<proteinExistence type="predicted"/>
<evidence type="ECO:0000313" key="2">
    <source>
        <dbReference type="EMBL" id="KAI5433513.1"/>
    </source>
</evidence>
<feature type="domain" description="Retrovirus-related Pol polyprotein from transposon TNT 1-94-like beta-barrel" evidence="1">
    <location>
        <begin position="37"/>
        <end position="72"/>
    </location>
</feature>
<name>A0A9D4Y5R5_PEA</name>
<gene>
    <name evidence="2" type="ORF">KIW84_020702</name>
</gene>
<protein>
    <recommendedName>
        <fullName evidence="1">Retrovirus-related Pol polyprotein from transposon TNT 1-94-like beta-barrel domain-containing protein</fullName>
    </recommendedName>
</protein>
<keyword evidence="3" id="KW-1185">Reference proteome</keyword>
<dbReference type="Proteomes" id="UP001058974">
    <property type="component" value="Chromosome 2"/>
</dbReference>
<dbReference type="Pfam" id="PF22936">
    <property type="entry name" value="Pol_BBD"/>
    <property type="match status" value="1"/>
</dbReference>
<dbReference type="EMBL" id="JAMSHJ010000002">
    <property type="protein sequence ID" value="KAI5433513.1"/>
    <property type="molecule type" value="Genomic_DNA"/>
</dbReference>
<dbReference type="InterPro" id="IPR054722">
    <property type="entry name" value="PolX-like_BBD"/>
</dbReference>
<evidence type="ECO:0000259" key="1">
    <source>
        <dbReference type="Pfam" id="PF22936"/>
    </source>
</evidence>
<organism evidence="2 3">
    <name type="scientific">Pisum sativum</name>
    <name type="common">Garden pea</name>
    <name type="synonym">Lathyrus oleraceus</name>
    <dbReference type="NCBI Taxonomy" id="3888"/>
    <lineage>
        <taxon>Eukaryota</taxon>
        <taxon>Viridiplantae</taxon>
        <taxon>Streptophyta</taxon>
        <taxon>Embryophyta</taxon>
        <taxon>Tracheophyta</taxon>
        <taxon>Spermatophyta</taxon>
        <taxon>Magnoliopsida</taxon>
        <taxon>eudicotyledons</taxon>
        <taxon>Gunneridae</taxon>
        <taxon>Pentapetalae</taxon>
        <taxon>rosids</taxon>
        <taxon>fabids</taxon>
        <taxon>Fabales</taxon>
        <taxon>Fabaceae</taxon>
        <taxon>Papilionoideae</taxon>
        <taxon>50 kb inversion clade</taxon>
        <taxon>NPAAA clade</taxon>
        <taxon>Hologalegina</taxon>
        <taxon>IRL clade</taxon>
        <taxon>Fabeae</taxon>
        <taxon>Lathyrus</taxon>
    </lineage>
</organism>
<accession>A0A9D4Y5R5</accession>
<dbReference type="AlphaFoldDB" id="A0A9D4Y5R5"/>
<reference evidence="2 3" key="1">
    <citation type="journal article" date="2022" name="Nat. Genet.">
        <title>Improved pea reference genome and pan-genome highlight genomic features and evolutionary characteristics.</title>
        <authorList>
            <person name="Yang T."/>
            <person name="Liu R."/>
            <person name="Luo Y."/>
            <person name="Hu S."/>
            <person name="Wang D."/>
            <person name="Wang C."/>
            <person name="Pandey M.K."/>
            <person name="Ge S."/>
            <person name="Xu Q."/>
            <person name="Li N."/>
            <person name="Li G."/>
            <person name="Huang Y."/>
            <person name="Saxena R.K."/>
            <person name="Ji Y."/>
            <person name="Li M."/>
            <person name="Yan X."/>
            <person name="He Y."/>
            <person name="Liu Y."/>
            <person name="Wang X."/>
            <person name="Xiang C."/>
            <person name="Varshney R.K."/>
            <person name="Ding H."/>
            <person name="Gao S."/>
            <person name="Zong X."/>
        </authorList>
    </citation>
    <scope>NUCLEOTIDE SEQUENCE [LARGE SCALE GENOMIC DNA]</scope>
    <source>
        <strain evidence="2 3">cv. Zhongwan 6</strain>
    </source>
</reference>